<evidence type="ECO:0000256" key="5">
    <source>
        <dbReference type="SAM" id="MobiDB-lite"/>
    </source>
</evidence>
<dbReference type="InterPro" id="IPR037873">
    <property type="entry name" value="BamE-like"/>
</dbReference>
<dbReference type="Pfam" id="PF04355">
    <property type="entry name" value="BamE"/>
    <property type="match status" value="1"/>
</dbReference>
<evidence type="ECO:0000313" key="8">
    <source>
        <dbReference type="Proteomes" id="UP000516072"/>
    </source>
</evidence>
<evidence type="ECO:0000313" key="7">
    <source>
        <dbReference type="EMBL" id="CAB1276470.1"/>
    </source>
</evidence>
<dbReference type="PANTHER" id="PTHR37482">
    <property type="entry name" value="OUTER MEMBRANE PROTEIN ASSEMBLY FACTOR BAME"/>
    <property type="match status" value="1"/>
</dbReference>
<evidence type="ECO:0000256" key="1">
    <source>
        <dbReference type="ARBA" id="ARBA00022729"/>
    </source>
</evidence>
<name>A0A7G1QAI0_9GAMM</name>
<dbReference type="RefSeq" id="WP_197743899.1">
    <property type="nucleotide sequence ID" value="NZ_LR778175.1"/>
</dbReference>
<comment type="similarity">
    <text evidence="4">Belongs to the BamE family.</text>
</comment>
<keyword evidence="8" id="KW-1185">Reference proteome</keyword>
<comment type="function">
    <text evidence="4">Part of the outer membrane protein assembly complex, which is involved in assembly and insertion of beta-barrel proteins into the outer membrane.</text>
</comment>
<dbReference type="AlphaFoldDB" id="A0A7G1QAI0"/>
<accession>A0A7G1QAI0</accession>
<evidence type="ECO:0000256" key="4">
    <source>
        <dbReference type="HAMAP-Rule" id="MF_00925"/>
    </source>
</evidence>
<reference evidence="7 8" key="1">
    <citation type="submission" date="2020-03" db="EMBL/GenBank/DDBJ databases">
        <authorList>
            <person name="Picone N."/>
        </authorList>
    </citation>
    <scope>NUCLEOTIDE SEQUENCE [LARGE SCALE GENOMIC DNA]</scope>
    <source>
        <strain evidence="7">NSCAC1</strain>
    </source>
</reference>
<dbReference type="GO" id="GO:1990063">
    <property type="term" value="C:Bam protein complex"/>
    <property type="evidence" value="ECO:0007669"/>
    <property type="project" value="TreeGrafter"/>
</dbReference>
<feature type="region of interest" description="Disordered" evidence="5">
    <location>
        <begin position="149"/>
        <end position="171"/>
    </location>
</feature>
<feature type="compositionally biased region" description="Basic and acidic residues" evidence="5">
    <location>
        <begin position="156"/>
        <end position="171"/>
    </location>
</feature>
<organism evidence="7 8">
    <name type="scientific">Candidatus Nitrosacidococcus tergens</name>
    <dbReference type="NCBI Taxonomy" id="553981"/>
    <lineage>
        <taxon>Bacteria</taxon>
        <taxon>Pseudomonadati</taxon>
        <taxon>Pseudomonadota</taxon>
        <taxon>Gammaproteobacteria</taxon>
        <taxon>Chromatiales</taxon>
        <taxon>Chromatiaceae</taxon>
        <taxon>Candidatus Nitrosacidococcus</taxon>
    </lineage>
</organism>
<dbReference type="PROSITE" id="PS51257">
    <property type="entry name" value="PROKAR_LIPOPROTEIN"/>
    <property type="match status" value="1"/>
</dbReference>
<keyword evidence="2 4" id="KW-0472">Membrane</keyword>
<dbReference type="KEGG" id="ntg:NSCAC_1188"/>
<dbReference type="GO" id="GO:0030674">
    <property type="term" value="F:protein-macromolecule adaptor activity"/>
    <property type="evidence" value="ECO:0007669"/>
    <property type="project" value="TreeGrafter"/>
</dbReference>
<keyword evidence="1 4" id="KW-0732">Signal</keyword>
<dbReference type="EMBL" id="LR778175">
    <property type="protein sequence ID" value="CAB1276470.1"/>
    <property type="molecule type" value="Genomic_DNA"/>
</dbReference>
<dbReference type="InterPro" id="IPR026592">
    <property type="entry name" value="BamE"/>
</dbReference>
<keyword evidence="3 4" id="KW-0998">Cell outer membrane</keyword>
<sequence>MYKLYIFIITCISLTLGACSVTKHIPKVYKINVQQGSVVDQEMIEKLKPGMTKQQVKFVLGTPTIINSFESNRWYYIYSYKPGRGDREQHTIVVWFKNELLSYVTGNVKINTELADKGLQIEQVESVTVPPHQESKGFLSKAKRLLHMGKDSIQSPKDKSTGSYESHGKYD</sequence>
<dbReference type="GO" id="GO:0051205">
    <property type="term" value="P:protein insertion into membrane"/>
    <property type="evidence" value="ECO:0007669"/>
    <property type="project" value="UniProtKB-UniRule"/>
</dbReference>
<keyword evidence="4" id="KW-0449">Lipoprotein</keyword>
<feature type="domain" description="Outer membrane protein assembly factor BamE" evidence="6">
    <location>
        <begin position="36"/>
        <end position="100"/>
    </location>
</feature>
<evidence type="ECO:0000256" key="3">
    <source>
        <dbReference type="ARBA" id="ARBA00023237"/>
    </source>
</evidence>
<dbReference type="GO" id="GO:0043165">
    <property type="term" value="P:Gram-negative-bacterium-type cell outer membrane assembly"/>
    <property type="evidence" value="ECO:0007669"/>
    <property type="project" value="UniProtKB-UniRule"/>
</dbReference>
<keyword evidence="4" id="KW-0564">Palmitate</keyword>
<dbReference type="InterPro" id="IPR007450">
    <property type="entry name" value="BamE_dom"/>
</dbReference>
<dbReference type="HAMAP" id="MF_00925">
    <property type="entry name" value="OM_assembly_BamE"/>
    <property type="match status" value="1"/>
</dbReference>
<comment type="subcellular location">
    <subcellularLocation>
        <location evidence="4">Cell outer membrane</location>
        <topology evidence="4">Lipid-anchor</topology>
    </subcellularLocation>
</comment>
<evidence type="ECO:0000259" key="6">
    <source>
        <dbReference type="Pfam" id="PF04355"/>
    </source>
</evidence>
<proteinExistence type="inferred from homology"/>
<dbReference type="Proteomes" id="UP000516072">
    <property type="component" value="Chromosome"/>
</dbReference>
<gene>
    <name evidence="4 7" type="primary">bamE</name>
    <name evidence="7" type="ORF">NSCAC_1188</name>
</gene>
<dbReference type="PANTHER" id="PTHR37482:SF1">
    <property type="entry name" value="OUTER MEMBRANE PROTEIN ASSEMBLY FACTOR BAME"/>
    <property type="match status" value="1"/>
</dbReference>
<comment type="subunit">
    <text evidence="4">Part of the Bam complex.</text>
</comment>
<protein>
    <recommendedName>
        <fullName evidence="4">Outer membrane protein assembly factor BamE</fullName>
    </recommendedName>
</protein>
<dbReference type="Gene3D" id="3.30.1450.10">
    <property type="match status" value="1"/>
</dbReference>
<evidence type="ECO:0000256" key="2">
    <source>
        <dbReference type="ARBA" id="ARBA00023136"/>
    </source>
</evidence>